<dbReference type="EMBL" id="VJMJ01000216">
    <property type="protein sequence ID" value="KAF0726412.1"/>
    <property type="molecule type" value="Genomic_DNA"/>
</dbReference>
<protein>
    <submittedName>
        <fullName evidence="1">Uncharacterized protein</fullName>
    </submittedName>
</protein>
<evidence type="ECO:0000313" key="2">
    <source>
        <dbReference type="Proteomes" id="UP000481153"/>
    </source>
</evidence>
<dbReference type="Proteomes" id="UP000481153">
    <property type="component" value="Unassembled WGS sequence"/>
</dbReference>
<keyword evidence="2" id="KW-1185">Reference proteome</keyword>
<dbReference type="VEuPathDB" id="FungiDB:AeMF1_004620"/>
<comment type="caution">
    <text evidence="1">The sequence shown here is derived from an EMBL/GenBank/DDBJ whole genome shotgun (WGS) entry which is preliminary data.</text>
</comment>
<name>A0A6G0WGZ6_9STRA</name>
<proteinExistence type="predicted"/>
<reference evidence="1 2" key="1">
    <citation type="submission" date="2019-07" db="EMBL/GenBank/DDBJ databases">
        <title>Genomics analysis of Aphanomyces spp. identifies a new class of oomycete effector associated with host adaptation.</title>
        <authorList>
            <person name="Gaulin E."/>
        </authorList>
    </citation>
    <scope>NUCLEOTIDE SEQUENCE [LARGE SCALE GENOMIC DNA]</scope>
    <source>
        <strain evidence="1 2">ATCC 201684</strain>
    </source>
</reference>
<evidence type="ECO:0000313" key="1">
    <source>
        <dbReference type="EMBL" id="KAF0726412.1"/>
    </source>
</evidence>
<gene>
    <name evidence="1" type="ORF">Ae201684_015300</name>
</gene>
<sequence length="182" mass="21374">MLCMLRCRMRAMDPTHYLSRGVHSLIESLALIFALTEKNLARFVHLPSVHVPLELVIDCALAKPFKTLHWRAFCILFDAKMKDIATRTQIQHECIAHIIHYEAYDVMSRFVDDMEFDLTIDLDLFVLFDVNWQSHLIQLLHQPNVRIKKEIVQWLEEFSPPEDYQIHFIDGLLKVLQSSLTT</sequence>
<dbReference type="VEuPathDB" id="FungiDB:AeMF1_004621"/>
<dbReference type="AlphaFoldDB" id="A0A6G0WGZ6"/>
<accession>A0A6G0WGZ6</accession>
<organism evidence="1 2">
    <name type="scientific">Aphanomyces euteiches</name>
    <dbReference type="NCBI Taxonomy" id="100861"/>
    <lineage>
        <taxon>Eukaryota</taxon>
        <taxon>Sar</taxon>
        <taxon>Stramenopiles</taxon>
        <taxon>Oomycota</taxon>
        <taxon>Saprolegniomycetes</taxon>
        <taxon>Saprolegniales</taxon>
        <taxon>Verrucalvaceae</taxon>
        <taxon>Aphanomyces</taxon>
    </lineage>
</organism>